<dbReference type="PANTHER" id="PTHR32019:SF2">
    <property type="entry name" value="R3H DOMAIN-CONTAINING PROTEIN 4"/>
    <property type="match status" value="1"/>
</dbReference>
<evidence type="ECO:0000313" key="3">
    <source>
        <dbReference type="Proteomes" id="UP000494206"/>
    </source>
</evidence>
<dbReference type="OrthoDB" id="75169at2759"/>
<reference evidence="2 3" key="1">
    <citation type="submission" date="2020-04" db="EMBL/GenBank/DDBJ databases">
        <authorList>
            <person name="Laetsch R D."/>
            <person name="Stevens L."/>
            <person name="Kumar S."/>
            <person name="Blaxter L. M."/>
        </authorList>
    </citation>
    <scope>NUCLEOTIDE SEQUENCE [LARGE SCALE GENOMIC DNA]</scope>
</reference>
<dbReference type="InterPro" id="IPR025952">
    <property type="entry name" value="R3H-assoc_dom"/>
</dbReference>
<dbReference type="SUPFAM" id="SSF82708">
    <property type="entry name" value="R3H domain"/>
    <property type="match status" value="1"/>
</dbReference>
<gene>
    <name evidence="2" type="ORF">CBOVIS_LOCUS7792</name>
</gene>
<dbReference type="AlphaFoldDB" id="A0A8S1EWB7"/>
<evidence type="ECO:0000259" key="1">
    <source>
        <dbReference type="Pfam" id="PF13902"/>
    </source>
</evidence>
<protein>
    <recommendedName>
        <fullName evidence="1">R3H-associated N-terminal domain-containing protein</fullName>
    </recommendedName>
</protein>
<dbReference type="Proteomes" id="UP000494206">
    <property type="component" value="Unassembled WGS sequence"/>
</dbReference>
<dbReference type="InterPro" id="IPR036867">
    <property type="entry name" value="R3H_dom_sf"/>
</dbReference>
<keyword evidence="3" id="KW-1185">Reference proteome</keyword>
<organism evidence="2 3">
    <name type="scientific">Caenorhabditis bovis</name>
    <dbReference type="NCBI Taxonomy" id="2654633"/>
    <lineage>
        <taxon>Eukaryota</taxon>
        <taxon>Metazoa</taxon>
        <taxon>Ecdysozoa</taxon>
        <taxon>Nematoda</taxon>
        <taxon>Chromadorea</taxon>
        <taxon>Rhabditida</taxon>
        <taxon>Rhabditina</taxon>
        <taxon>Rhabditomorpha</taxon>
        <taxon>Rhabditoidea</taxon>
        <taxon>Rhabditidae</taxon>
        <taxon>Peloderinae</taxon>
        <taxon>Caenorhabditis</taxon>
    </lineage>
</organism>
<evidence type="ECO:0000313" key="2">
    <source>
        <dbReference type="EMBL" id="CAB3405615.1"/>
    </source>
</evidence>
<dbReference type="GO" id="GO:0003676">
    <property type="term" value="F:nucleic acid binding"/>
    <property type="evidence" value="ECO:0007669"/>
    <property type="project" value="InterPro"/>
</dbReference>
<dbReference type="Pfam" id="PF13902">
    <property type="entry name" value="R3H-assoc"/>
    <property type="match status" value="1"/>
</dbReference>
<proteinExistence type="predicted"/>
<dbReference type="PANTHER" id="PTHR32019">
    <property type="entry name" value="R3H DOMAIN-CONTAINING PROTEIN 4"/>
    <property type="match status" value="1"/>
</dbReference>
<comment type="caution">
    <text evidence="2">The sequence shown here is derived from an EMBL/GenBank/DDBJ whole genome shotgun (WGS) entry which is preliminary data.</text>
</comment>
<feature type="domain" description="R3H-associated N-terminal" evidence="1">
    <location>
        <begin position="70"/>
        <end position="200"/>
    </location>
</feature>
<name>A0A8S1EWB7_9PELO</name>
<dbReference type="EMBL" id="CADEPM010000004">
    <property type="protein sequence ID" value="CAB3405615.1"/>
    <property type="molecule type" value="Genomic_DNA"/>
</dbReference>
<sequence length="318" mass="37208">MGVFRNDKGELKPERVEEELNYIEIESSEVESNVSRSTSIEQLNNLQSRRAMRAQKNSKKSRNFFDEVDTDGVNVKRNMGYRKWRRVENARILLTYTDLEDICEDYSDICPKSYTPFDRLFENKENMKIWNEFVEKDEEDQENILKAVDGVIDMCEQQGPSDWCLLGEKLPKISNTPKKGHHIYSGKACFDRIDNRNKRILLGKKVNWALVDHLEEELRELFMDDVLGQNHDGEIVYVTNFPLASDRLIAHIVAQYLWLNSQSLTLANTGERITEIRNARDFFIPPDSTLINYLESDVFKKKIDFVPFSMRSTEGRIF</sequence>
<accession>A0A8S1EWB7</accession>
<dbReference type="InterPro" id="IPR039629">
    <property type="entry name" value="R3HDM4"/>
</dbReference>